<proteinExistence type="inferred from homology"/>
<feature type="binding site" evidence="6">
    <location>
        <position position="55"/>
    </location>
    <ligand>
        <name>FMN</name>
        <dbReference type="ChEBI" id="CHEBI:58210"/>
    </ligand>
</feature>
<keyword evidence="2 6" id="KW-0288">FMN</keyword>
<feature type="binding site" evidence="6">
    <location>
        <position position="94"/>
    </location>
    <ligand>
        <name>FMN</name>
        <dbReference type="ChEBI" id="CHEBI:58210"/>
    </ligand>
</feature>
<organism evidence="8 9">
    <name type="scientific">Microbacterium album</name>
    <dbReference type="NCBI Taxonomy" id="2053191"/>
    <lineage>
        <taxon>Bacteria</taxon>
        <taxon>Bacillati</taxon>
        <taxon>Actinomycetota</taxon>
        <taxon>Actinomycetes</taxon>
        <taxon>Micrococcales</taxon>
        <taxon>Microbacteriaceae</taxon>
        <taxon>Microbacterium</taxon>
    </lineage>
</organism>
<feature type="binding site" evidence="6">
    <location>
        <position position="217"/>
    </location>
    <ligand>
        <name>FMN</name>
        <dbReference type="ChEBI" id="CHEBI:58210"/>
    </ligand>
</feature>
<dbReference type="NCBIfam" id="TIGR03860">
    <property type="entry name" value="FMN_nitrolo"/>
    <property type="match status" value="1"/>
</dbReference>
<comment type="caution">
    <text evidence="8">The sequence shown here is derived from an EMBL/GenBank/DDBJ whole genome shotgun (WGS) entry which is preliminary data.</text>
</comment>
<dbReference type="Gene3D" id="3.20.20.30">
    <property type="entry name" value="Luciferase-like domain"/>
    <property type="match status" value="1"/>
</dbReference>
<evidence type="ECO:0000256" key="2">
    <source>
        <dbReference type="ARBA" id="ARBA00022643"/>
    </source>
</evidence>
<evidence type="ECO:0000313" key="8">
    <source>
        <dbReference type="EMBL" id="GGH45750.1"/>
    </source>
</evidence>
<keyword evidence="1 6" id="KW-0285">Flavoprotein</keyword>
<dbReference type="RefSeq" id="WP_188756277.1">
    <property type="nucleotide sequence ID" value="NZ_BMJY01000009.1"/>
</dbReference>
<dbReference type="InterPro" id="IPR036661">
    <property type="entry name" value="Luciferase-like_sf"/>
</dbReference>
<keyword evidence="4 8" id="KW-0503">Monooxygenase</keyword>
<dbReference type="GO" id="GO:0016705">
    <property type="term" value="F:oxidoreductase activity, acting on paired donors, with incorporation or reduction of molecular oxygen"/>
    <property type="evidence" value="ECO:0007669"/>
    <property type="project" value="InterPro"/>
</dbReference>
<feature type="domain" description="Luciferase-like" evidence="7">
    <location>
        <begin position="24"/>
        <end position="378"/>
    </location>
</feature>
<dbReference type="EMBL" id="BMJY01000009">
    <property type="protein sequence ID" value="GGH45750.1"/>
    <property type="molecule type" value="Genomic_DNA"/>
</dbReference>
<keyword evidence="3" id="KW-0560">Oxidoreductase</keyword>
<dbReference type="SUPFAM" id="SSF51679">
    <property type="entry name" value="Bacterial luciferase-like"/>
    <property type="match status" value="1"/>
</dbReference>
<evidence type="ECO:0000256" key="4">
    <source>
        <dbReference type="ARBA" id="ARBA00023033"/>
    </source>
</evidence>
<dbReference type="Pfam" id="PF00296">
    <property type="entry name" value="Bac_luciferase"/>
    <property type="match status" value="1"/>
</dbReference>
<dbReference type="InterPro" id="IPR051260">
    <property type="entry name" value="Diverse_substr_monoxygenases"/>
</dbReference>
<comment type="similarity">
    <text evidence="5">Belongs to the NtaA/SnaA/DszA monooxygenase family.</text>
</comment>
<keyword evidence="9" id="KW-1185">Reference proteome</keyword>
<dbReference type="GO" id="GO:0004497">
    <property type="term" value="F:monooxygenase activity"/>
    <property type="evidence" value="ECO:0007669"/>
    <property type="project" value="UniProtKB-KW"/>
</dbReference>
<feature type="binding site" evidence="6">
    <location>
        <position position="146"/>
    </location>
    <ligand>
        <name>FMN</name>
        <dbReference type="ChEBI" id="CHEBI:58210"/>
    </ligand>
</feature>
<evidence type="ECO:0000256" key="1">
    <source>
        <dbReference type="ARBA" id="ARBA00022630"/>
    </source>
</evidence>
<dbReference type="PANTHER" id="PTHR30011">
    <property type="entry name" value="ALKANESULFONATE MONOOXYGENASE-RELATED"/>
    <property type="match status" value="1"/>
</dbReference>
<evidence type="ECO:0000256" key="3">
    <source>
        <dbReference type="ARBA" id="ARBA00023002"/>
    </source>
</evidence>
<sequence length="434" mass="47742">MRQMALTTFVMPLGYHRNSWRRPGSRAEEVPGLDFLTDIARTAEAAKLDALFFGDIVHATATMRGDTMMNGFFEPMTTLAALAARTENIGLIGTLSTSMYEPYNAARLLASLDHLSGGRAGWNIVTSADGYRNFGIPAAPDPELRYRRAAEFVSVVRQLWDSWSDDAVVVDRASGAWLDTAKLRRIDFEGEFFQVEGPLNMPRSPQGRPVLVQAGSSGPGMALGTAVADAIYTAQPDYRQAVEFYASVKKMIADAGRNPDQVKVLPGIVPVVADTQAEADEIAAELSSFLDVEQGRTQIAGDLGVDLSDLELDEPVPVERFDGIGKLSSRQGIYRRKSVEQGLTLRELIFDRARSTGHQWIAGTPATIADRMQEWFETPACDGFNLNSPYNPDGFERICTKLVPELQSRGLFRSEYAGPTLRDQLGLPRPDVRF</sequence>
<gene>
    <name evidence="8" type="ORF">GCM10010921_21350</name>
</gene>
<dbReference type="AlphaFoldDB" id="A0A917IHW2"/>
<accession>A0A917IHW2</accession>
<dbReference type="Proteomes" id="UP000657592">
    <property type="component" value="Unassembled WGS sequence"/>
</dbReference>
<evidence type="ECO:0000313" key="9">
    <source>
        <dbReference type="Proteomes" id="UP000657592"/>
    </source>
</evidence>
<feature type="binding site" evidence="6">
    <location>
        <position position="216"/>
    </location>
    <ligand>
        <name>FMN</name>
        <dbReference type="ChEBI" id="CHEBI:58210"/>
    </ligand>
</feature>
<dbReference type="InterPro" id="IPR016215">
    <property type="entry name" value="NTA_MOA"/>
</dbReference>
<evidence type="ECO:0000256" key="5">
    <source>
        <dbReference type="ARBA" id="ARBA00033748"/>
    </source>
</evidence>
<dbReference type="InterPro" id="IPR011251">
    <property type="entry name" value="Luciferase-like_dom"/>
</dbReference>
<dbReference type="CDD" id="cd01095">
    <property type="entry name" value="Nitrilotriacetate_monoxgenase"/>
    <property type="match status" value="1"/>
</dbReference>
<reference evidence="8" key="1">
    <citation type="journal article" date="2014" name="Int. J. Syst. Evol. Microbiol.">
        <title>Complete genome sequence of Corynebacterium casei LMG S-19264T (=DSM 44701T), isolated from a smear-ripened cheese.</title>
        <authorList>
            <consortium name="US DOE Joint Genome Institute (JGI-PGF)"/>
            <person name="Walter F."/>
            <person name="Albersmeier A."/>
            <person name="Kalinowski J."/>
            <person name="Ruckert C."/>
        </authorList>
    </citation>
    <scope>NUCLEOTIDE SEQUENCE</scope>
    <source>
        <strain evidence="8">CGMCC 1.15794</strain>
    </source>
</reference>
<protein>
    <submittedName>
        <fullName evidence="8">Monooxygenase</fullName>
    </submittedName>
</protein>
<dbReference type="PANTHER" id="PTHR30011:SF16">
    <property type="entry name" value="C2H2 FINGER DOMAIN TRANSCRIPTION FACTOR (EUROFUNG)-RELATED"/>
    <property type="match status" value="1"/>
</dbReference>
<dbReference type="PIRSF" id="PIRSF000337">
    <property type="entry name" value="NTA_MOA"/>
    <property type="match status" value="1"/>
</dbReference>
<reference evidence="8" key="2">
    <citation type="submission" date="2020-09" db="EMBL/GenBank/DDBJ databases">
        <authorList>
            <person name="Sun Q."/>
            <person name="Zhou Y."/>
        </authorList>
    </citation>
    <scope>NUCLEOTIDE SEQUENCE</scope>
    <source>
        <strain evidence="8">CGMCC 1.15794</strain>
    </source>
</reference>
<evidence type="ECO:0000259" key="7">
    <source>
        <dbReference type="Pfam" id="PF00296"/>
    </source>
</evidence>
<evidence type="ECO:0000256" key="6">
    <source>
        <dbReference type="PIRSR" id="PIRSR000337-1"/>
    </source>
</evidence>
<name>A0A917IHW2_9MICO</name>